<dbReference type="NCBIfam" id="TIGR00566">
    <property type="entry name" value="trpG_papA"/>
    <property type="match status" value="1"/>
</dbReference>
<dbReference type="AlphaFoldDB" id="A0A1I1G7I5"/>
<feature type="domain" description="Glutamine amidotransferase" evidence="2">
    <location>
        <begin position="7"/>
        <end position="188"/>
    </location>
</feature>
<dbReference type="InterPro" id="IPR006221">
    <property type="entry name" value="TrpG/PapA_dom"/>
</dbReference>
<dbReference type="Proteomes" id="UP000199514">
    <property type="component" value="Unassembled WGS sequence"/>
</dbReference>
<dbReference type="PROSITE" id="PS51273">
    <property type="entry name" value="GATASE_TYPE_1"/>
    <property type="match status" value="1"/>
</dbReference>
<dbReference type="InterPro" id="IPR029062">
    <property type="entry name" value="Class_I_gatase-like"/>
</dbReference>
<dbReference type="Gene3D" id="3.40.50.880">
    <property type="match status" value="1"/>
</dbReference>
<organism evidence="3 4">
    <name type="scientific">Flexibacter flexilis DSM 6793</name>
    <dbReference type="NCBI Taxonomy" id="927664"/>
    <lineage>
        <taxon>Bacteria</taxon>
        <taxon>Pseudomonadati</taxon>
        <taxon>Bacteroidota</taxon>
        <taxon>Cytophagia</taxon>
        <taxon>Cytophagales</taxon>
        <taxon>Flexibacteraceae</taxon>
        <taxon>Flexibacter</taxon>
    </lineage>
</organism>
<evidence type="ECO:0000313" key="4">
    <source>
        <dbReference type="Proteomes" id="UP000199514"/>
    </source>
</evidence>
<dbReference type="PRINTS" id="PR00097">
    <property type="entry name" value="ANTSNTHASEII"/>
</dbReference>
<dbReference type="InterPro" id="IPR050472">
    <property type="entry name" value="Anth_synth/Amidotransfase"/>
</dbReference>
<protein>
    <submittedName>
        <fullName evidence="3">Anthranilate synthase component 2</fullName>
    </submittedName>
</protein>
<dbReference type="EMBL" id="FOLE01000002">
    <property type="protein sequence ID" value="SFC05343.1"/>
    <property type="molecule type" value="Genomic_DNA"/>
</dbReference>
<keyword evidence="4" id="KW-1185">Reference proteome</keyword>
<evidence type="ECO:0000259" key="2">
    <source>
        <dbReference type="Pfam" id="PF00117"/>
    </source>
</evidence>
<sequence length="198" mass="22176">MLQPRILLLDNFDSFTYNLADYMGRLGANCHVVRNNIPFEEIINQQYDAVLLSPGPGEPAQAGCLMQIIAHYENRLPILGICLGHQALGLHFGAKLRRAAKPMHGKTSVIQTHLSNPKTLFVGLPPQMEVVRYHSLILEELPECLRVTACTTDAEIMGFVHETLPIEGLQFHPEAILTQYGLEMLGHWLKRNVMPVTT</sequence>
<dbReference type="GO" id="GO:0000162">
    <property type="term" value="P:L-tryptophan biosynthetic process"/>
    <property type="evidence" value="ECO:0007669"/>
    <property type="project" value="TreeGrafter"/>
</dbReference>
<dbReference type="InterPro" id="IPR017926">
    <property type="entry name" value="GATASE"/>
</dbReference>
<dbReference type="PRINTS" id="PR00096">
    <property type="entry name" value="GATASE"/>
</dbReference>
<name>A0A1I1G7I5_9BACT</name>
<dbReference type="STRING" id="927664.SAMN05421780_102408"/>
<dbReference type="GO" id="GO:0004049">
    <property type="term" value="F:anthranilate synthase activity"/>
    <property type="evidence" value="ECO:0007669"/>
    <property type="project" value="TreeGrafter"/>
</dbReference>
<dbReference type="CDD" id="cd01743">
    <property type="entry name" value="GATase1_Anthranilate_Synthase"/>
    <property type="match status" value="1"/>
</dbReference>
<proteinExistence type="predicted"/>
<dbReference type="OrthoDB" id="9786812at2"/>
<dbReference type="SUPFAM" id="SSF52317">
    <property type="entry name" value="Class I glutamine amidotransferase-like"/>
    <property type="match status" value="1"/>
</dbReference>
<gene>
    <name evidence="3" type="ORF">SAMN05421780_102408</name>
</gene>
<evidence type="ECO:0000256" key="1">
    <source>
        <dbReference type="ARBA" id="ARBA00022962"/>
    </source>
</evidence>
<dbReference type="FunFam" id="3.40.50.880:FF:000003">
    <property type="entry name" value="Anthranilate synthase component II"/>
    <property type="match status" value="1"/>
</dbReference>
<evidence type="ECO:0000313" key="3">
    <source>
        <dbReference type="EMBL" id="SFC05343.1"/>
    </source>
</evidence>
<dbReference type="GO" id="GO:0005829">
    <property type="term" value="C:cytosol"/>
    <property type="evidence" value="ECO:0007669"/>
    <property type="project" value="TreeGrafter"/>
</dbReference>
<dbReference type="Pfam" id="PF00117">
    <property type="entry name" value="GATase"/>
    <property type="match status" value="1"/>
</dbReference>
<dbReference type="PRINTS" id="PR00099">
    <property type="entry name" value="CPSGATASE"/>
</dbReference>
<keyword evidence="1" id="KW-0315">Glutamine amidotransferase</keyword>
<reference evidence="3 4" key="1">
    <citation type="submission" date="2016-10" db="EMBL/GenBank/DDBJ databases">
        <authorList>
            <person name="de Groot N.N."/>
        </authorList>
    </citation>
    <scope>NUCLEOTIDE SEQUENCE [LARGE SCALE GENOMIC DNA]</scope>
    <source>
        <strain evidence="3 4">DSM 6793</strain>
    </source>
</reference>
<accession>A0A1I1G7I5</accession>
<dbReference type="PANTHER" id="PTHR43418">
    <property type="entry name" value="MULTIFUNCTIONAL TRYPTOPHAN BIOSYNTHESIS PROTEIN-RELATED"/>
    <property type="match status" value="1"/>
</dbReference>
<dbReference type="PANTHER" id="PTHR43418:SF4">
    <property type="entry name" value="MULTIFUNCTIONAL TRYPTOPHAN BIOSYNTHESIS PROTEIN"/>
    <property type="match status" value="1"/>
</dbReference>